<evidence type="ECO:0000256" key="1">
    <source>
        <dbReference type="SAM" id="MobiDB-lite"/>
    </source>
</evidence>
<sequence>MRNISKKLQRKRLQSRNCRGRTLEARIVLLHDEISMVGKEIVALKGMHMAFSFSEMKWISLTNIKSVLGIMDLEVQTHMAGQTAKHSEIPKFNKGKRKISYETSLAPELAEMQEELKSARLKLAEHDEENNRRDEELKELRQSHARVSELEKLLTFLKKENP</sequence>
<organism evidence="2 3">
    <name type="scientific">Arabis nemorensis</name>
    <dbReference type="NCBI Taxonomy" id="586526"/>
    <lineage>
        <taxon>Eukaryota</taxon>
        <taxon>Viridiplantae</taxon>
        <taxon>Streptophyta</taxon>
        <taxon>Embryophyta</taxon>
        <taxon>Tracheophyta</taxon>
        <taxon>Spermatophyta</taxon>
        <taxon>Magnoliopsida</taxon>
        <taxon>eudicotyledons</taxon>
        <taxon>Gunneridae</taxon>
        <taxon>Pentapetalae</taxon>
        <taxon>rosids</taxon>
        <taxon>malvids</taxon>
        <taxon>Brassicales</taxon>
        <taxon>Brassicaceae</taxon>
        <taxon>Arabideae</taxon>
        <taxon>Arabis</taxon>
    </lineage>
</organism>
<protein>
    <submittedName>
        <fullName evidence="2">Uncharacterized protein</fullName>
    </submittedName>
</protein>
<accession>A0A565BD35</accession>
<name>A0A565BD35_9BRAS</name>
<evidence type="ECO:0000313" key="3">
    <source>
        <dbReference type="Proteomes" id="UP000489600"/>
    </source>
</evidence>
<comment type="caution">
    <text evidence="2">The sequence shown here is derived from an EMBL/GenBank/DDBJ whole genome shotgun (WGS) entry which is preliminary data.</text>
</comment>
<feature type="region of interest" description="Disordered" evidence="1">
    <location>
        <begin position="122"/>
        <end position="142"/>
    </location>
</feature>
<keyword evidence="3" id="KW-1185">Reference proteome</keyword>
<dbReference type="Proteomes" id="UP000489600">
    <property type="component" value="Unassembled WGS sequence"/>
</dbReference>
<proteinExistence type="predicted"/>
<evidence type="ECO:0000313" key="2">
    <source>
        <dbReference type="EMBL" id="VVA99105.1"/>
    </source>
</evidence>
<dbReference type="AlphaFoldDB" id="A0A565BD35"/>
<dbReference type="EMBL" id="CABITT030000003">
    <property type="protein sequence ID" value="VVA99105.1"/>
    <property type="molecule type" value="Genomic_DNA"/>
</dbReference>
<reference evidence="2" key="1">
    <citation type="submission" date="2019-07" db="EMBL/GenBank/DDBJ databases">
        <authorList>
            <person name="Dittberner H."/>
        </authorList>
    </citation>
    <scope>NUCLEOTIDE SEQUENCE [LARGE SCALE GENOMIC DNA]</scope>
</reference>
<gene>
    <name evidence="2" type="ORF">ANE_LOCUS9550</name>
</gene>